<name>A0A397NJF2_9SPHN</name>
<organism evidence="1 2">
    <name type="scientific">Hephaestia caeni</name>
    <dbReference type="NCBI Taxonomy" id="645617"/>
    <lineage>
        <taxon>Bacteria</taxon>
        <taxon>Pseudomonadati</taxon>
        <taxon>Pseudomonadota</taxon>
        <taxon>Alphaproteobacteria</taxon>
        <taxon>Sphingomonadales</taxon>
        <taxon>Sphingomonadaceae</taxon>
        <taxon>Hephaestia</taxon>
    </lineage>
</organism>
<evidence type="ECO:0000313" key="2">
    <source>
        <dbReference type="Proteomes" id="UP000266568"/>
    </source>
</evidence>
<proteinExistence type="predicted"/>
<protein>
    <submittedName>
        <fullName evidence="1">Uncharacterized protein</fullName>
    </submittedName>
</protein>
<accession>A0A397NJF2</accession>
<comment type="caution">
    <text evidence="1">The sequence shown here is derived from an EMBL/GenBank/DDBJ whole genome shotgun (WGS) entry which is preliminary data.</text>
</comment>
<dbReference type="Proteomes" id="UP000266568">
    <property type="component" value="Unassembled WGS sequence"/>
</dbReference>
<dbReference type="AlphaFoldDB" id="A0A397NJF2"/>
<sequence>MSRGPDAGTLLTRALVAAAAADGVACAITDADWIRWASATFTGAQHRLTLSGAFTPALDDWLTALPDREFALPGHLVADLTILAMRASPDRIEAELQALTVEDR</sequence>
<dbReference type="EMBL" id="QXDC01000004">
    <property type="protein sequence ID" value="RIA37640.1"/>
    <property type="molecule type" value="Genomic_DNA"/>
</dbReference>
<gene>
    <name evidence="1" type="ORF">DFR49_3527</name>
</gene>
<keyword evidence="2" id="KW-1185">Reference proteome</keyword>
<evidence type="ECO:0000313" key="1">
    <source>
        <dbReference type="EMBL" id="RIA37640.1"/>
    </source>
</evidence>
<reference evidence="1 2" key="1">
    <citation type="submission" date="2018-08" db="EMBL/GenBank/DDBJ databases">
        <title>Genomic Encyclopedia of Type Strains, Phase IV (KMG-IV): sequencing the most valuable type-strain genomes for metagenomic binning, comparative biology and taxonomic classification.</title>
        <authorList>
            <person name="Goeker M."/>
        </authorList>
    </citation>
    <scope>NUCLEOTIDE SEQUENCE [LARGE SCALE GENOMIC DNA]</scope>
    <source>
        <strain evidence="1 2">DSM 25527</strain>
    </source>
</reference>
<dbReference type="RefSeq" id="WP_170151047.1">
    <property type="nucleotide sequence ID" value="NZ_QXDC01000004.1"/>
</dbReference>